<dbReference type="EMBL" id="VSWC01000131">
    <property type="protein sequence ID" value="KAA1081268.1"/>
    <property type="molecule type" value="Genomic_DNA"/>
</dbReference>
<organism evidence="2 3">
    <name type="scientific">Puccinia graminis f. sp. tritici</name>
    <dbReference type="NCBI Taxonomy" id="56615"/>
    <lineage>
        <taxon>Eukaryota</taxon>
        <taxon>Fungi</taxon>
        <taxon>Dikarya</taxon>
        <taxon>Basidiomycota</taxon>
        <taxon>Pucciniomycotina</taxon>
        <taxon>Pucciniomycetes</taxon>
        <taxon>Pucciniales</taxon>
        <taxon>Pucciniaceae</taxon>
        <taxon>Puccinia</taxon>
    </lineage>
</organism>
<evidence type="ECO:0000259" key="1">
    <source>
        <dbReference type="Pfam" id="PF13358"/>
    </source>
</evidence>
<evidence type="ECO:0000313" key="3">
    <source>
        <dbReference type="Proteomes" id="UP000324748"/>
    </source>
</evidence>
<dbReference type="PANTHER" id="PTHR46564">
    <property type="entry name" value="TRANSPOSASE"/>
    <property type="match status" value="1"/>
</dbReference>
<name>A0A5B0MZ73_PUCGR</name>
<dbReference type="InterPro" id="IPR047655">
    <property type="entry name" value="Transpos_IS630-like"/>
</dbReference>
<dbReference type="SUPFAM" id="SSF46689">
    <property type="entry name" value="Homeodomain-like"/>
    <property type="match status" value="1"/>
</dbReference>
<dbReference type="Pfam" id="PF13358">
    <property type="entry name" value="DDE_3"/>
    <property type="match status" value="1"/>
</dbReference>
<dbReference type="Gene3D" id="3.30.420.10">
    <property type="entry name" value="Ribonuclease H-like superfamily/Ribonuclease H"/>
    <property type="match status" value="1"/>
</dbReference>
<reference evidence="2 3" key="1">
    <citation type="submission" date="2019-05" db="EMBL/GenBank/DDBJ databases">
        <title>Emergence of the Ug99 lineage of the wheat stem rust pathogen through somatic hybridization.</title>
        <authorList>
            <person name="Li F."/>
            <person name="Upadhyaya N.M."/>
            <person name="Sperschneider J."/>
            <person name="Matny O."/>
            <person name="Nguyen-Phuc H."/>
            <person name="Mago R."/>
            <person name="Raley C."/>
            <person name="Miller M.E."/>
            <person name="Silverstein K.A.T."/>
            <person name="Henningsen E."/>
            <person name="Hirsch C.D."/>
            <person name="Visser B."/>
            <person name="Pretorius Z.A."/>
            <person name="Steffenson B.J."/>
            <person name="Schwessinger B."/>
            <person name="Dodds P.N."/>
            <person name="Figueroa M."/>
        </authorList>
    </citation>
    <scope>NUCLEOTIDE SEQUENCE [LARGE SCALE GENOMIC DNA]</scope>
    <source>
        <strain evidence="2">21-0</strain>
    </source>
</reference>
<protein>
    <recommendedName>
        <fullName evidence="1">Tc1-like transposase DDE domain-containing protein</fullName>
    </recommendedName>
</protein>
<proteinExistence type="predicted"/>
<evidence type="ECO:0000313" key="2">
    <source>
        <dbReference type="EMBL" id="KAA1081268.1"/>
    </source>
</evidence>
<dbReference type="InterPro" id="IPR036397">
    <property type="entry name" value="RNaseH_sf"/>
</dbReference>
<dbReference type="Proteomes" id="UP000324748">
    <property type="component" value="Unassembled WGS sequence"/>
</dbReference>
<dbReference type="GO" id="GO:0003676">
    <property type="term" value="F:nucleic acid binding"/>
    <property type="evidence" value="ECO:0007669"/>
    <property type="project" value="InterPro"/>
</dbReference>
<dbReference type="InterPro" id="IPR009057">
    <property type="entry name" value="Homeodomain-like_sf"/>
</dbReference>
<dbReference type="AlphaFoldDB" id="A0A5B0MZ73"/>
<dbReference type="OrthoDB" id="2266637at2759"/>
<dbReference type="PANTHER" id="PTHR46564:SF1">
    <property type="entry name" value="TRANSPOSASE"/>
    <property type="match status" value="1"/>
</dbReference>
<accession>A0A5B0MZ73</accession>
<comment type="caution">
    <text evidence="2">The sequence shown here is derived from an EMBL/GenBank/DDBJ whole genome shotgun (WGS) entry which is preliminary data.</text>
</comment>
<sequence length="312" mass="35364">MYRLYEGSLKFMAVKSYLEGLSLDEINLRYGLEISADSLRQWSRLYETTQSVVSDPATHATRGRPLALTNEQSDFVAQLVTNNPLMYLAEIQQELLIQFNAAVSLQTISRLDLSWKKLRKVNPNQDPDQQAAYVTLMAHIDPACLVFTDECGICLDGVVRTMGWAPTGQRTPRVEREQATRCFNLIPGVALLGLVACAVLEENVDRFHFEYYLEYILLPSMNPFPGPQRVLVMDNASWHHNGRIAELIEARGCRLFYLPPYSPDLNPIEKGFSVLKARLRCYSNLTGGEEDAEQIEIYAQLVFTAELMVSLF</sequence>
<dbReference type="InterPro" id="IPR038717">
    <property type="entry name" value="Tc1-like_DDE_dom"/>
</dbReference>
<keyword evidence="3" id="KW-1185">Reference proteome</keyword>
<gene>
    <name evidence="2" type="ORF">PGT21_050296</name>
</gene>
<dbReference type="NCBIfam" id="NF033545">
    <property type="entry name" value="transpos_IS630"/>
    <property type="match status" value="1"/>
</dbReference>
<feature type="domain" description="Tc1-like transposase DDE" evidence="1">
    <location>
        <begin position="145"/>
        <end position="280"/>
    </location>
</feature>